<accession>B3ESZ8</accession>
<dbReference type="Gene3D" id="1.25.40.20">
    <property type="entry name" value="Ankyrin repeat-containing domain"/>
    <property type="match status" value="4"/>
</dbReference>
<dbReference type="Pfam" id="PF12796">
    <property type="entry name" value="Ank_2"/>
    <property type="match status" value="3"/>
</dbReference>
<evidence type="ECO:0000256" key="3">
    <source>
        <dbReference type="PROSITE-ProRule" id="PRU00023"/>
    </source>
</evidence>
<dbReference type="Proteomes" id="UP000001227">
    <property type="component" value="Chromosome"/>
</dbReference>
<feature type="repeat" description="ANK" evidence="3">
    <location>
        <begin position="253"/>
        <end position="285"/>
    </location>
</feature>
<reference evidence="4 5" key="1">
    <citation type="journal article" date="2010" name="J. Bacteriol.">
        <title>The genome of the amoeba symbiont 'Candidatus Amoebophilus asiaticus' reveals common mechanisms for host cell interaction among amoeba-associated bacteria.</title>
        <authorList>
            <person name="Schmitz-Esser S."/>
            <person name="Tischler P."/>
            <person name="Arnold R."/>
            <person name="Montanaro J."/>
            <person name="Wagner M."/>
            <person name="Rattei T."/>
            <person name="Horn M."/>
        </authorList>
    </citation>
    <scope>NUCLEOTIDE SEQUENCE [LARGE SCALE GENOMIC DNA]</scope>
    <source>
        <strain evidence="4 5">5a2</strain>
    </source>
</reference>
<dbReference type="EMBL" id="CP001102">
    <property type="protein sequence ID" value="ACE06350.1"/>
    <property type="molecule type" value="Genomic_DNA"/>
</dbReference>
<dbReference type="PROSITE" id="PS50088">
    <property type="entry name" value="ANK_REPEAT"/>
    <property type="match status" value="6"/>
</dbReference>
<dbReference type="InterPro" id="IPR002110">
    <property type="entry name" value="Ankyrin_rpt"/>
</dbReference>
<dbReference type="RefSeq" id="WP_012473115.1">
    <property type="nucleotide sequence ID" value="NC_010830.1"/>
</dbReference>
<dbReference type="HOGENOM" id="CLU_000134_18_0_10"/>
<dbReference type="AlphaFoldDB" id="B3ESZ8"/>
<dbReference type="KEGG" id="aas:Aasi_0996"/>
<dbReference type="OrthoDB" id="754271at2"/>
<feature type="repeat" description="ANK" evidence="3">
    <location>
        <begin position="152"/>
        <end position="184"/>
    </location>
</feature>
<feature type="repeat" description="ANK" evidence="3">
    <location>
        <begin position="387"/>
        <end position="413"/>
    </location>
</feature>
<evidence type="ECO:0000313" key="4">
    <source>
        <dbReference type="EMBL" id="ACE06350.1"/>
    </source>
</evidence>
<feature type="repeat" description="ANK" evidence="3">
    <location>
        <begin position="321"/>
        <end position="353"/>
    </location>
</feature>
<dbReference type="SUPFAM" id="SSF48403">
    <property type="entry name" value="Ankyrin repeat"/>
    <property type="match status" value="1"/>
</dbReference>
<dbReference type="Pfam" id="PF00023">
    <property type="entry name" value="Ank"/>
    <property type="match status" value="1"/>
</dbReference>
<dbReference type="SMART" id="SM00248">
    <property type="entry name" value="ANK"/>
    <property type="match status" value="9"/>
</dbReference>
<name>B3ESZ8_AMOA5</name>
<evidence type="ECO:0000313" key="5">
    <source>
        <dbReference type="Proteomes" id="UP000001227"/>
    </source>
</evidence>
<dbReference type="PROSITE" id="PS50297">
    <property type="entry name" value="ANK_REP_REGION"/>
    <property type="match status" value="5"/>
</dbReference>
<dbReference type="PRINTS" id="PR01415">
    <property type="entry name" value="ANKYRIN"/>
</dbReference>
<protein>
    <submittedName>
        <fullName evidence="4">Uncharacterized protein</fullName>
    </submittedName>
</protein>
<dbReference type="InterPro" id="IPR036770">
    <property type="entry name" value="Ankyrin_rpt-contain_sf"/>
</dbReference>
<keyword evidence="1" id="KW-0677">Repeat</keyword>
<dbReference type="eggNOG" id="COG0666">
    <property type="taxonomic scope" value="Bacteria"/>
</dbReference>
<sequence>MCLFKKIQAYLYVYGIGLLCLAVSCTCNNNSDSNGKPSAPDQEKPSQQSELSIGEKWIQKAKDKGHKILAAALAKLEKGEAVDINYDILAEAVTLDDADIFSKLIASGGREDIQNQLDYTLLHQAAKDGSIEIAKILIQNLPIEYLNKQDHWGATPLYWAAIRNEIEVVKLLLDKNVDVSIQECNGDMALHAAIKNNMVELSKILIERMSLEDLNKKGFYGRTPLHFASEKEDPEIAQKLIDRKVNINVQDIYDSTPLHWASASGSTETVKNLIDAGADITIKNEYGWTSLHWASIKGKTAVVQILVSKLDANQLCITDKRGNTPLHSALENESIDIAKILVDKNVDLNQQNNDGNGLLHLSILHGLTEIATVLIDKNVDIIMPNKDVDTPLHLASKKGNTEIAEKLIKKGLDQGQDIKNIKNKSQNNAYYYAKTEEMRELLNPVTH</sequence>
<feature type="repeat" description="ANK" evidence="3">
    <location>
        <begin position="220"/>
        <end position="252"/>
    </location>
</feature>
<evidence type="ECO:0000256" key="2">
    <source>
        <dbReference type="ARBA" id="ARBA00023043"/>
    </source>
</evidence>
<dbReference type="PROSITE" id="PS51257">
    <property type="entry name" value="PROKAR_LIPOPROTEIN"/>
    <property type="match status" value="1"/>
</dbReference>
<organism evidence="4 5">
    <name type="scientific">Amoebophilus asiaticus (strain 5a2)</name>
    <dbReference type="NCBI Taxonomy" id="452471"/>
    <lineage>
        <taxon>Bacteria</taxon>
        <taxon>Pseudomonadati</taxon>
        <taxon>Bacteroidota</taxon>
        <taxon>Cytophagia</taxon>
        <taxon>Cytophagales</taxon>
        <taxon>Amoebophilaceae</taxon>
        <taxon>Candidatus Amoebophilus</taxon>
    </lineage>
</organism>
<dbReference type="PANTHER" id="PTHR24173">
    <property type="entry name" value="ANKYRIN REPEAT CONTAINING"/>
    <property type="match status" value="1"/>
</dbReference>
<proteinExistence type="predicted"/>
<keyword evidence="5" id="KW-1185">Reference proteome</keyword>
<dbReference type="PANTHER" id="PTHR24173:SF74">
    <property type="entry name" value="ANKYRIN REPEAT DOMAIN-CONTAINING PROTEIN 16"/>
    <property type="match status" value="1"/>
</dbReference>
<keyword evidence="2 3" id="KW-0040">ANK repeat</keyword>
<dbReference type="STRING" id="452471.Aasi_0996"/>
<feature type="repeat" description="ANK" evidence="3">
    <location>
        <begin position="354"/>
        <end position="386"/>
    </location>
</feature>
<evidence type="ECO:0000256" key="1">
    <source>
        <dbReference type="ARBA" id="ARBA00022737"/>
    </source>
</evidence>
<gene>
    <name evidence="4" type="ordered locus">Aasi_0996</name>
</gene>